<reference evidence="1 2" key="1">
    <citation type="submission" date="2019-02" db="EMBL/GenBank/DDBJ databases">
        <title>Pseudomonas spp from wheat grain.</title>
        <authorList>
            <person name="Cho G.-S."/>
            <person name="Franz C.M.A.P."/>
        </authorList>
    </citation>
    <scope>NUCLEOTIDE SEQUENCE [LARGE SCALE GENOMIC DNA]</scope>
    <source>
        <strain evidence="1 2">133NRW</strain>
    </source>
</reference>
<proteinExistence type="predicted"/>
<name>A0A4Q7D3Q6_9PSED</name>
<dbReference type="EMBL" id="SGFE01000009">
    <property type="protein sequence ID" value="RZI32578.1"/>
    <property type="molecule type" value="Genomic_DNA"/>
</dbReference>
<sequence length="104" mass="11693">MDASISRTQFSQLHPPYHHATLPFVAANSAIGPENPARCRRKAPPNPICRRFFSPIISCNGGCAWETFGSAGFLYLRFLSLRTAATHSPENERGSSHLIWEFYR</sequence>
<comment type="caution">
    <text evidence="1">The sequence shown here is derived from an EMBL/GenBank/DDBJ whole genome shotgun (WGS) entry which is preliminary data.</text>
</comment>
<accession>A0A4Q7D3Q6</accession>
<organism evidence="1 2">
    <name type="scientific">Pseudomonas orientalis</name>
    <dbReference type="NCBI Taxonomy" id="76758"/>
    <lineage>
        <taxon>Bacteria</taxon>
        <taxon>Pseudomonadati</taxon>
        <taxon>Pseudomonadota</taxon>
        <taxon>Gammaproteobacteria</taxon>
        <taxon>Pseudomonadales</taxon>
        <taxon>Pseudomonadaceae</taxon>
        <taxon>Pseudomonas</taxon>
    </lineage>
</organism>
<dbReference type="AlphaFoldDB" id="A0A4Q7D3Q6"/>
<protein>
    <submittedName>
        <fullName evidence="1">Uncharacterized protein</fullName>
    </submittedName>
</protein>
<gene>
    <name evidence="1" type="ORF">EUX57_06430</name>
</gene>
<dbReference type="Proteomes" id="UP000293369">
    <property type="component" value="Unassembled WGS sequence"/>
</dbReference>
<evidence type="ECO:0000313" key="2">
    <source>
        <dbReference type="Proteomes" id="UP000293369"/>
    </source>
</evidence>
<evidence type="ECO:0000313" key="1">
    <source>
        <dbReference type="EMBL" id="RZI32578.1"/>
    </source>
</evidence>